<dbReference type="EMBL" id="JACSQJ010000005">
    <property type="protein sequence ID" value="MBD7988287.1"/>
    <property type="molecule type" value="Genomic_DNA"/>
</dbReference>
<dbReference type="Pfam" id="PF02735">
    <property type="entry name" value="Ku"/>
    <property type="match status" value="1"/>
</dbReference>
<protein>
    <recommendedName>
        <fullName evidence="2">Non-homologous end joining protein Ku</fullName>
    </recommendedName>
</protein>
<feature type="compositionally biased region" description="Basic residues" evidence="3">
    <location>
        <begin position="290"/>
        <end position="320"/>
    </location>
</feature>
<dbReference type="HAMAP" id="MF_01875">
    <property type="entry name" value="Prokaryotic_Ku"/>
    <property type="match status" value="1"/>
</dbReference>
<comment type="function">
    <text evidence="2">With LigD forms a non-homologous end joining (NHEJ) DNA repair enzyme, which repairs dsDNA breaks with reduced fidelity. Binds linear dsDNA with 5'- and 3'- overhangs but not closed circular dsDNA nor ssDNA. Recruits and stimulates the ligase activity of LigD.</text>
</comment>
<reference evidence="5 6" key="1">
    <citation type="submission" date="2020-08" db="EMBL/GenBank/DDBJ databases">
        <title>A Genomic Blueprint of the Chicken Gut Microbiome.</title>
        <authorList>
            <person name="Gilroy R."/>
            <person name="Ravi A."/>
            <person name="Getino M."/>
            <person name="Pursley I."/>
            <person name="Horton D.L."/>
            <person name="Alikhan N.-F."/>
            <person name="Baker D."/>
            <person name="Gharbi K."/>
            <person name="Hall N."/>
            <person name="Watson M."/>
            <person name="Adriaenssens E.M."/>
            <person name="Foster-Nyarko E."/>
            <person name="Jarju S."/>
            <person name="Secka A."/>
            <person name="Antonio M."/>
            <person name="Oren A."/>
            <person name="Chaudhuri R."/>
            <person name="La Ragione R.M."/>
            <person name="Hildebrand F."/>
            <person name="Pallen M.J."/>
        </authorList>
    </citation>
    <scope>NUCLEOTIDE SEQUENCE [LARGE SCALE GENOMIC DNA]</scope>
    <source>
        <strain evidence="5 6">Sa2BVA3</strain>
    </source>
</reference>
<feature type="region of interest" description="Disordered" evidence="3">
    <location>
        <begin position="264"/>
        <end position="338"/>
    </location>
</feature>
<dbReference type="InterPro" id="IPR006164">
    <property type="entry name" value="DNA_bd_Ku70/Ku80"/>
</dbReference>
<keyword evidence="1 2" id="KW-0238">DNA-binding</keyword>
<feature type="compositionally biased region" description="Low complexity" evidence="3">
    <location>
        <begin position="321"/>
        <end position="338"/>
    </location>
</feature>
<feature type="region of interest" description="Disordered" evidence="3">
    <location>
        <begin position="229"/>
        <end position="249"/>
    </location>
</feature>
<dbReference type="Gene3D" id="2.40.290.10">
    <property type="match status" value="1"/>
</dbReference>
<evidence type="ECO:0000313" key="6">
    <source>
        <dbReference type="Proteomes" id="UP000647183"/>
    </source>
</evidence>
<dbReference type="NCBIfam" id="TIGR02772">
    <property type="entry name" value="Ku_bact"/>
    <property type="match status" value="1"/>
</dbReference>
<comment type="similarity">
    <text evidence="2">Belongs to the prokaryotic Ku family.</text>
</comment>
<evidence type="ECO:0000256" key="2">
    <source>
        <dbReference type="HAMAP-Rule" id="MF_01875"/>
    </source>
</evidence>
<dbReference type="CDD" id="cd00789">
    <property type="entry name" value="KU_like"/>
    <property type="match status" value="1"/>
</dbReference>
<accession>A0ABR8UJT8</accession>
<gene>
    <name evidence="2" type="primary">ku</name>
    <name evidence="5" type="ORF">H9645_09620</name>
</gene>
<sequence length="338" mass="37400">MARPIWTGTLSFGLLNVPVSLMSGERRIDISFRMLDSRDRNPVRYERVNAETGEEVPWKDVVKAFEYDKGSYVVLEQDDIRSAAPESHETVEVETFVDAADIPPTYYEKPYILVPAKKAEKGYVLLRETLRDTGKAGIARVVIRTREYLAAVLPQGDALVLMLLRYPQEVVDASEYRLPEGEAGDYRINAKEREMATQLIKAMSGEWDPSQYRDEFRGRLEKVIRERMKSEGVVSRPDDQEHEVPEDATTNVVDFMALLQKSIGANRRTPAKKRGAGTSAADGDVPASKPAKKAAAKTAKKPAKKATKKVAKKAARKTAKKTASASRGTAGSAARKAG</sequence>
<dbReference type="SUPFAM" id="SSF100939">
    <property type="entry name" value="SPOC domain-like"/>
    <property type="match status" value="1"/>
</dbReference>
<feature type="domain" description="Ku" evidence="4">
    <location>
        <begin position="53"/>
        <end position="181"/>
    </location>
</feature>
<dbReference type="PIRSF" id="PIRSF006493">
    <property type="entry name" value="Prok_Ku"/>
    <property type="match status" value="1"/>
</dbReference>
<keyword evidence="2" id="KW-0233">DNA recombination</keyword>
<dbReference type="SMART" id="SM00559">
    <property type="entry name" value="Ku78"/>
    <property type="match status" value="1"/>
</dbReference>
<evidence type="ECO:0000256" key="3">
    <source>
        <dbReference type="SAM" id="MobiDB-lite"/>
    </source>
</evidence>
<keyword evidence="6" id="KW-1185">Reference proteome</keyword>
<name>A0ABR8UJT8_9GAMM</name>
<comment type="subunit">
    <text evidence="2">Homodimer. Interacts with LigD.</text>
</comment>
<feature type="compositionally biased region" description="Basic and acidic residues" evidence="3">
    <location>
        <begin position="229"/>
        <end position="245"/>
    </location>
</feature>
<evidence type="ECO:0000259" key="4">
    <source>
        <dbReference type="SMART" id="SM00559"/>
    </source>
</evidence>
<organism evidence="5 6">
    <name type="scientific">Luteimonas colneyensis</name>
    <dbReference type="NCBI Taxonomy" id="2762230"/>
    <lineage>
        <taxon>Bacteria</taxon>
        <taxon>Pseudomonadati</taxon>
        <taxon>Pseudomonadota</taxon>
        <taxon>Gammaproteobacteria</taxon>
        <taxon>Lysobacterales</taxon>
        <taxon>Lysobacteraceae</taxon>
        <taxon>Luteimonas</taxon>
    </lineage>
</organism>
<dbReference type="PANTHER" id="PTHR41251:SF1">
    <property type="entry name" value="NON-HOMOLOGOUS END JOINING PROTEIN KU"/>
    <property type="match status" value="1"/>
</dbReference>
<dbReference type="Proteomes" id="UP000647183">
    <property type="component" value="Unassembled WGS sequence"/>
</dbReference>
<evidence type="ECO:0000313" key="5">
    <source>
        <dbReference type="EMBL" id="MBD7988287.1"/>
    </source>
</evidence>
<comment type="caution">
    <text evidence="5">The sequence shown here is derived from an EMBL/GenBank/DDBJ whole genome shotgun (WGS) entry which is preliminary data.</text>
</comment>
<proteinExistence type="inferred from homology"/>
<evidence type="ECO:0000256" key="1">
    <source>
        <dbReference type="ARBA" id="ARBA00023125"/>
    </source>
</evidence>
<dbReference type="RefSeq" id="WP_191729493.1">
    <property type="nucleotide sequence ID" value="NZ_JACSQJ010000005.1"/>
</dbReference>
<dbReference type="PANTHER" id="PTHR41251">
    <property type="entry name" value="NON-HOMOLOGOUS END JOINING PROTEIN KU"/>
    <property type="match status" value="1"/>
</dbReference>
<dbReference type="InterPro" id="IPR009187">
    <property type="entry name" value="Prok_Ku"/>
</dbReference>
<dbReference type="InterPro" id="IPR016194">
    <property type="entry name" value="SPOC-like_C_dom_sf"/>
</dbReference>
<keyword evidence="2" id="KW-0234">DNA repair</keyword>
<keyword evidence="2" id="KW-0227">DNA damage</keyword>